<dbReference type="Proteomes" id="UP000292082">
    <property type="component" value="Unassembled WGS sequence"/>
</dbReference>
<name>A0A4Q9PL69_9APHY</name>
<proteinExistence type="predicted"/>
<dbReference type="InterPro" id="IPR001810">
    <property type="entry name" value="F-box_dom"/>
</dbReference>
<accession>A0A4Q9PL69</accession>
<feature type="domain" description="F-box" evidence="1">
    <location>
        <begin position="1"/>
        <end position="46"/>
    </location>
</feature>
<keyword evidence="3" id="KW-1185">Reference proteome</keyword>
<dbReference type="AlphaFoldDB" id="A0A4Q9PL69"/>
<dbReference type="SUPFAM" id="SSF81383">
    <property type="entry name" value="F-box domain"/>
    <property type="match status" value="1"/>
</dbReference>
<evidence type="ECO:0000313" key="3">
    <source>
        <dbReference type="Proteomes" id="UP000292082"/>
    </source>
</evidence>
<gene>
    <name evidence="2" type="ORF">BD310DRAFT_934679</name>
</gene>
<dbReference type="PROSITE" id="PS50181">
    <property type="entry name" value="FBOX"/>
    <property type="match status" value="1"/>
</dbReference>
<dbReference type="InterPro" id="IPR036047">
    <property type="entry name" value="F-box-like_dom_sf"/>
</dbReference>
<reference evidence="2 3" key="1">
    <citation type="submission" date="2019-01" db="EMBL/GenBank/DDBJ databases">
        <title>Draft genome sequences of three monokaryotic isolates of the white-rot basidiomycete fungus Dichomitus squalens.</title>
        <authorList>
            <consortium name="DOE Joint Genome Institute"/>
            <person name="Lopez S.C."/>
            <person name="Andreopoulos B."/>
            <person name="Pangilinan J."/>
            <person name="Lipzen A."/>
            <person name="Riley R."/>
            <person name="Ahrendt S."/>
            <person name="Ng V."/>
            <person name="Barry K."/>
            <person name="Daum C."/>
            <person name="Grigoriev I.V."/>
            <person name="Hilden K.S."/>
            <person name="Makela M.R."/>
            <person name="de Vries R.P."/>
        </authorList>
    </citation>
    <scope>NUCLEOTIDE SEQUENCE [LARGE SCALE GENOMIC DNA]</scope>
    <source>
        <strain evidence="2 3">CBS 464.89</strain>
    </source>
</reference>
<dbReference type="STRING" id="114155.A0A4Q9PL69"/>
<organism evidence="2 3">
    <name type="scientific">Dichomitus squalens</name>
    <dbReference type="NCBI Taxonomy" id="114155"/>
    <lineage>
        <taxon>Eukaryota</taxon>
        <taxon>Fungi</taxon>
        <taxon>Dikarya</taxon>
        <taxon>Basidiomycota</taxon>
        <taxon>Agaricomycotina</taxon>
        <taxon>Agaricomycetes</taxon>
        <taxon>Polyporales</taxon>
        <taxon>Polyporaceae</taxon>
        <taxon>Dichomitus</taxon>
    </lineage>
</organism>
<dbReference type="Pfam" id="PF12937">
    <property type="entry name" value="F-box-like"/>
    <property type="match status" value="1"/>
</dbReference>
<evidence type="ECO:0000313" key="2">
    <source>
        <dbReference type="EMBL" id="TBU54930.1"/>
    </source>
</evidence>
<dbReference type="Gene3D" id="1.20.1280.50">
    <property type="match status" value="1"/>
</dbReference>
<dbReference type="EMBL" id="ML145178">
    <property type="protein sequence ID" value="TBU54930.1"/>
    <property type="molecule type" value="Genomic_DNA"/>
</dbReference>
<evidence type="ECO:0000259" key="1">
    <source>
        <dbReference type="PROSITE" id="PS50181"/>
    </source>
</evidence>
<protein>
    <recommendedName>
        <fullName evidence="1">F-box domain-containing protein</fullName>
    </recommendedName>
</protein>
<sequence>MVFLHLDEDTLVLIFRFLPVSSFIALRQTCKRLESISRLRFIWRHACIDQVLSRGYPFPTRQLATASSSELERLVIHALRLGSFWTSPGEESYPQPLEFQASTGTGVSHVQFLPGHGGRFVVTVYKGIWSMITCWDIGDVSRRLTHNARKLGDWCPKNTIFAGFAVNSDPDSIAALAVAVQHGGGTQSIEVLSVSTDDGTSCFRSICNIATTFRPVALQGDLIAFSDDASETIIMNWHENTFAMLKGFQRPVDEHFQYNRCLQIFFAYKSVLVVRARSVELFAEPELRPAGGDCTTYHPIGFHTFGWIDGVAVNAQKGPLIDAEGLARPLGHEPLSILLRSESDDPWASDVHKLEQYILSPNPAFDDLSGLPRAYHSGQPNEHPVTEDVEPPAPYLFPPVRAEHTSPTVRGFLRCRDIALGPSGTALWIQPRAARTAHLTGLDVHSSLTQIADVMNPDYQHPEDVPLNPGDPHRPTGRARIAESLCAAVFAGPLQRRHPEMQTQARTLWVQGKEGCNWTAVDYDEEAGRVALGSSDGSVTVLGLV</sequence>